<dbReference type="AlphaFoldDB" id="A0A7C4MRA7"/>
<dbReference type="SUPFAM" id="SSF159594">
    <property type="entry name" value="XCC0632-like"/>
    <property type="match status" value="1"/>
</dbReference>
<dbReference type="Gene3D" id="3.40.50.10610">
    <property type="entry name" value="ABC-type transport auxiliary lipoprotein component"/>
    <property type="match status" value="1"/>
</dbReference>
<proteinExistence type="predicted"/>
<name>A0A7C4MRA7_9BACT</name>
<dbReference type="EMBL" id="DSUH01000009">
    <property type="protein sequence ID" value="HGU31259.1"/>
    <property type="molecule type" value="Genomic_DNA"/>
</dbReference>
<comment type="caution">
    <text evidence="2">The sequence shown here is derived from an EMBL/GenBank/DDBJ whole genome shotgun (WGS) entry which is preliminary data.</text>
</comment>
<sequence>MNPSMTTYRLSHLVQEAVVLLVLLGSCWGCAGIQPPNIHHYTLHYDPPGQGREGPVGPLVLQVERFGTAPPYNTTKLVYATDDFGRNMYVSHQWRAIPGELIAYYLARDLRSSGIFKAVAGPESRLPADRVLSGSVDELLEMEEATGCSAIVGVTVTLLEAGQPDVSKRVVFQKSYRQRVPAARRTAGDLVAAFSSAVQLISRELAADIRNHTN</sequence>
<evidence type="ECO:0000313" key="2">
    <source>
        <dbReference type="EMBL" id="HGU31259.1"/>
    </source>
</evidence>
<feature type="domain" description="ABC-type transport auxiliary lipoprotein component" evidence="1">
    <location>
        <begin position="41"/>
        <end position="206"/>
    </location>
</feature>
<reference evidence="2" key="1">
    <citation type="journal article" date="2020" name="mSystems">
        <title>Genome- and Community-Level Interaction Insights into Carbon Utilization and Element Cycling Functions of Hydrothermarchaeota in Hydrothermal Sediment.</title>
        <authorList>
            <person name="Zhou Z."/>
            <person name="Liu Y."/>
            <person name="Xu W."/>
            <person name="Pan J."/>
            <person name="Luo Z.H."/>
            <person name="Li M."/>
        </authorList>
    </citation>
    <scope>NUCLEOTIDE SEQUENCE [LARGE SCALE GENOMIC DNA]</scope>
    <source>
        <strain evidence="2">SpSt-477</strain>
    </source>
</reference>
<organism evidence="2">
    <name type="scientific">Desulfatirhabdium butyrativorans</name>
    <dbReference type="NCBI Taxonomy" id="340467"/>
    <lineage>
        <taxon>Bacteria</taxon>
        <taxon>Pseudomonadati</taxon>
        <taxon>Thermodesulfobacteriota</taxon>
        <taxon>Desulfobacteria</taxon>
        <taxon>Desulfobacterales</taxon>
        <taxon>Desulfatirhabdiaceae</taxon>
        <taxon>Desulfatirhabdium</taxon>
    </lineage>
</organism>
<accession>A0A7C4MRA7</accession>
<gene>
    <name evidence="2" type="ORF">ENS29_00210</name>
</gene>
<evidence type="ECO:0000259" key="1">
    <source>
        <dbReference type="Pfam" id="PF03886"/>
    </source>
</evidence>
<protein>
    <recommendedName>
        <fullName evidence="1">ABC-type transport auxiliary lipoprotein component domain-containing protein</fullName>
    </recommendedName>
</protein>
<dbReference type="InterPro" id="IPR005586">
    <property type="entry name" value="ABC_trans_aux"/>
</dbReference>
<dbReference type="Pfam" id="PF03886">
    <property type="entry name" value="ABC_trans_aux"/>
    <property type="match status" value="1"/>
</dbReference>